<dbReference type="InterPro" id="IPR000372">
    <property type="entry name" value="LRRNT"/>
</dbReference>
<dbReference type="Pfam" id="PF13855">
    <property type="entry name" value="LRR_8"/>
    <property type="match status" value="1"/>
</dbReference>
<accession>A0AAV6G6E3</accession>
<dbReference type="InterPro" id="IPR051071">
    <property type="entry name" value="LRR-bact_E3_ubiq_ligases"/>
</dbReference>
<protein>
    <recommendedName>
        <fullName evidence="5">LRRNT domain-containing protein</fullName>
    </recommendedName>
</protein>
<evidence type="ECO:0000256" key="1">
    <source>
        <dbReference type="ARBA" id="ARBA00022614"/>
    </source>
</evidence>
<dbReference type="SMART" id="SM00369">
    <property type="entry name" value="LRR_TYP"/>
    <property type="match status" value="4"/>
</dbReference>
<dbReference type="PANTHER" id="PTHR47114">
    <property type="match status" value="1"/>
</dbReference>
<evidence type="ECO:0000259" key="5">
    <source>
        <dbReference type="SMART" id="SM00013"/>
    </source>
</evidence>
<organism evidence="6 7">
    <name type="scientific">Alosa alosa</name>
    <name type="common">allis shad</name>
    <dbReference type="NCBI Taxonomy" id="278164"/>
    <lineage>
        <taxon>Eukaryota</taxon>
        <taxon>Metazoa</taxon>
        <taxon>Chordata</taxon>
        <taxon>Craniata</taxon>
        <taxon>Vertebrata</taxon>
        <taxon>Euteleostomi</taxon>
        <taxon>Actinopterygii</taxon>
        <taxon>Neopterygii</taxon>
        <taxon>Teleostei</taxon>
        <taxon>Clupei</taxon>
        <taxon>Clupeiformes</taxon>
        <taxon>Clupeoidei</taxon>
        <taxon>Clupeidae</taxon>
        <taxon>Alosa</taxon>
    </lineage>
</organism>
<dbReference type="Pfam" id="PF12799">
    <property type="entry name" value="LRR_4"/>
    <property type="match status" value="1"/>
</dbReference>
<feature type="signal peptide" evidence="4">
    <location>
        <begin position="1"/>
        <end position="34"/>
    </location>
</feature>
<dbReference type="Proteomes" id="UP000823561">
    <property type="component" value="Chromosome 15"/>
</dbReference>
<name>A0AAV6G6E3_9TELE</name>
<dbReference type="SUPFAM" id="SSF52058">
    <property type="entry name" value="L domain-like"/>
    <property type="match status" value="1"/>
</dbReference>
<dbReference type="PROSITE" id="PS51450">
    <property type="entry name" value="LRR"/>
    <property type="match status" value="2"/>
</dbReference>
<dbReference type="InterPro" id="IPR003591">
    <property type="entry name" value="Leu-rich_rpt_typical-subtyp"/>
</dbReference>
<dbReference type="InterPro" id="IPR001611">
    <property type="entry name" value="Leu-rich_rpt"/>
</dbReference>
<evidence type="ECO:0000313" key="6">
    <source>
        <dbReference type="EMBL" id="KAG5269075.1"/>
    </source>
</evidence>
<dbReference type="AlphaFoldDB" id="A0AAV6G6E3"/>
<keyword evidence="3" id="KW-0677">Repeat</keyword>
<dbReference type="InterPro" id="IPR025875">
    <property type="entry name" value="Leu-rich_rpt_4"/>
</dbReference>
<dbReference type="GO" id="GO:0031102">
    <property type="term" value="P:neuron projection regeneration"/>
    <property type="evidence" value="ECO:0007669"/>
    <property type="project" value="TreeGrafter"/>
</dbReference>
<evidence type="ECO:0000256" key="2">
    <source>
        <dbReference type="ARBA" id="ARBA00022729"/>
    </source>
</evidence>
<keyword evidence="7" id="KW-1185">Reference proteome</keyword>
<dbReference type="InterPro" id="IPR032675">
    <property type="entry name" value="LRR_dom_sf"/>
</dbReference>
<dbReference type="SMART" id="SM00013">
    <property type="entry name" value="LRRNT"/>
    <property type="match status" value="1"/>
</dbReference>
<dbReference type="PANTHER" id="PTHR47114:SF4">
    <property type="entry name" value="OLIGODENDROCYTE MYELIN GLYCOPROTEIN B"/>
    <property type="match status" value="1"/>
</dbReference>
<dbReference type="FunFam" id="3.80.10.10:FF:000445">
    <property type="entry name" value="Oligodendrocyte myelin glycoprotein b"/>
    <property type="match status" value="1"/>
</dbReference>
<gene>
    <name evidence="6" type="ORF">AALO_G00198030</name>
</gene>
<evidence type="ECO:0000256" key="4">
    <source>
        <dbReference type="SAM" id="SignalP"/>
    </source>
</evidence>
<evidence type="ECO:0000256" key="3">
    <source>
        <dbReference type="ARBA" id="ARBA00022737"/>
    </source>
</evidence>
<feature type="chain" id="PRO_5043596568" description="LRRNT domain-containing protein" evidence="4">
    <location>
        <begin position="35"/>
        <end position="412"/>
    </location>
</feature>
<dbReference type="Gene3D" id="3.80.10.10">
    <property type="entry name" value="Ribonuclease Inhibitor"/>
    <property type="match status" value="2"/>
</dbReference>
<keyword evidence="2 4" id="KW-0732">Signal</keyword>
<sequence>MDRIRTSFLTMTALLCRVCLLAPLLPMLLLGMRAVAVCPSMCSCSRGHRTVDCSNRGLSQLPDGLQHNIRFLNVSHNHLQDLDGLLGHFAHLRTLDVSHNRLHKFPSGLPRALWDIRASRNYIRHLDKNDTAYHWNLQMLDLSWNELDRVVFINNTLPALQALNLSHNKFWTMPTNMPHNLQTVDISHNYLLQILPGSLDRLPRLEKFYLHGNRFAWVGEGTFVHLEGLKLLTLGDNPWACDEEENITHLLVWVQQTNARVLGCPCHTRHTCGEAHLATGTWNSYASYTEHPLGTDARNRLLREPSDLNGPSMQAVTSGYLSKWALINPRHQGNGSLSAEVSEQTLSREASTVLPVTPHRGLGAKTSTAAHTRGTKKVIPVRARSTSCGLHATMGQTLASNLFIAIAILKGL</sequence>
<feature type="domain" description="LRRNT" evidence="5">
    <location>
        <begin position="37"/>
        <end position="71"/>
    </location>
</feature>
<proteinExistence type="predicted"/>
<dbReference type="Pfam" id="PF01462">
    <property type="entry name" value="LRRNT"/>
    <property type="match status" value="1"/>
</dbReference>
<dbReference type="EMBL" id="JADWDJ010000015">
    <property type="protein sequence ID" value="KAG5269075.1"/>
    <property type="molecule type" value="Genomic_DNA"/>
</dbReference>
<reference evidence="6" key="1">
    <citation type="submission" date="2020-10" db="EMBL/GenBank/DDBJ databases">
        <title>Chromosome-scale genome assembly of the Allis shad, Alosa alosa.</title>
        <authorList>
            <person name="Margot Z."/>
            <person name="Christophe K."/>
            <person name="Cabau C."/>
            <person name="Louis A."/>
            <person name="Berthelot C."/>
            <person name="Parey E."/>
            <person name="Roest Crollius H."/>
            <person name="Montfort J."/>
            <person name="Robinson-Rechavi M."/>
            <person name="Bucao C."/>
            <person name="Bouchez O."/>
            <person name="Gislard M."/>
            <person name="Lluch J."/>
            <person name="Milhes M."/>
            <person name="Lampietro C."/>
            <person name="Lopez Roques C."/>
            <person name="Donnadieu C."/>
            <person name="Braasch I."/>
            <person name="Desvignes T."/>
            <person name="Postlethwait J."/>
            <person name="Bobe J."/>
            <person name="Guiguen Y."/>
        </authorList>
    </citation>
    <scope>NUCLEOTIDE SEQUENCE</scope>
    <source>
        <strain evidence="6">M-15738</strain>
        <tissue evidence="6">Blood</tissue>
    </source>
</reference>
<keyword evidence="1" id="KW-0433">Leucine-rich repeat</keyword>
<comment type="caution">
    <text evidence="6">The sequence shown here is derived from an EMBL/GenBank/DDBJ whole genome shotgun (WGS) entry which is preliminary data.</text>
</comment>
<evidence type="ECO:0000313" key="7">
    <source>
        <dbReference type="Proteomes" id="UP000823561"/>
    </source>
</evidence>